<protein>
    <submittedName>
        <fullName evidence="1">Pentapeptide repeat-containing protein</fullName>
    </submittedName>
</protein>
<sequence>MIGRNEALEAFFMEHLDLGLPALEQIKSYSQINRKALGEEMEKAFVQLINRIHKAQENGTKEAIAYIHICFLRSNFYVGNGAVRIYAFDRRFALDPRPLWEDADFTGLCELLWKLEAALSLTLARYKNKVYMSDVRTLIQMEYIPQLIGRITAIAKWIVRGESITKCMKKISITDDFCVLSGEYQGDFEEILVTEAVDTKGLNLKECLSIHKKEHNRFCGKRYLEQTVDSIDLSGVNFTNSCFLKMDFSDCDFSHSNAMGTEWRQCSLINTCWRDAALFGSSFINSDLSGSDFSGIIAPVVPETIYFHSLSNLDGLCFHGSILRDVNASGADLRGADFRGAQFYHTDFSGACLSGAMFEREALEQAGLSSDQKDQIRM</sequence>
<evidence type="ECO:0000313" key="2">
    <source>
        <dbReference type="Proteomes" id="UP000429958"/>
    </source>
</evidence>
<name>A0A7X2NNP5_9CLOT</name>
<dbReference type="PANTHER" id="PTHR14136:SF17">
    <property type="entry name" value="BTB_POZ DOMAIN-CONTAINING PROTEIN KCTD9"/>
    <property type="match status" value="1"/>
</dbReference>
<dbReference type="Proteomes" id="UP000429958">
    <property type="component" value="Unassembled WGS sequence"/>
</dbReference>
<dbReference type="InterPro" id="IPR001646">
    <property type="entry name" value="5peptide_repeat"/>
</dbReference>
<proteinExistence type="predicted"/>
<dbReference type="RefSeq" id="WP_154473643.1">
    <property type="nucleotide sequence ID" value="NZ_VUMD01000020.1"/>
</dbReference>
<dbReference type="Gene3D" id="2.160.20.80">
    <property type="entry name" value="E3 ubiquitin-protein ligase SopA"/>
    <property type="match status" value="1"/>
</dbReference>
<reference evidence="1 2" key="1">
    <citation type="submission" date="2019-08" db="EMBL/GenBank/DDBJ databases">
        <title>In-depth cultivation of the pig gut microbiome towards novel bacterial diversity and tailored functional studies.</title>
        <authorList>
            <person name="Wylensek D."/>
            <person name="Hitch T.C.A."/>
            <person name="Clavel T."/>
        </authorList>
    </citation>
    <scope>NUCLEOTIDE SEQUENCE [LARGE SCALE GENOMIC DNA]</scope>
    <source>
        <strain evidence="1 2">WCA-389-WT-23D1</strain>
    </source>
</reference>
<evidence type="ECO:0000313" key="1">
    <source>
        <dbReference type="EMBL" id="MSS38202.1"/>
    </source>
</evidence>
<dbReference type="SUPFAM" id="SSF141571">
    <property type="entry name" value="Pentapeptide repeat-like"/>
    <property type="match status" value="1"/>
</dbReference>
<dbReference type="EMBL" id="VUMD01000020">
    <property type="protein sequence ID" value="MSS38202.1"/>
    <property type="molecule type" value="Genomic_DNA"/>
</dbReference>
<dbReference type="PANTHER" id="PTHR14136">
    <property type="entry name" value="BTB_POZ DOMAIN-CONTAINING PROTEIN KCTD9"/>
    <property type="match status" value="1"/>
</dbReference>
<comment type="caution">
    <text evidence="1">The sequence shown here is derived from an EMBL/GenBank/DDBJ whole genome shotgun (WGS) entry which is preliminary data.</text>
</comment>
<dbReference type="InterPro" id="IPR051082">
    <property type="entry name" value="Pentapeptide-BTB/POZ_domain"/>
</dbReference>
<dbReference type="AlphaFoldDB" id="A0A7X2NNP5"/>
<organism evidence="1 2">
    <name type="scientific">Clostridium porci</name>
    <dbReference type="NCBI Taxonomy" id="2605778"/>
    <lineage>
        <taxon>Bacteria</taxon>
        <taxon>Bacillati</taxon>
        <taxon>Bacillota</taxon>
        <taxon>Clostridia</taxon>
        <taxon>Eubacteriales</taxon>
        <taxon>Clostridiaceae</taxon>
        <taxon>Clostridium</taxon>
    </lineage>
</organism>
<accession>A0A7X2NNP5</accession>
<keyword evidence="2" id="KW-1185">Reference proteome</keyword>
<dbReference type="Pfam" id="PF00805">
    <property type="entry name" value="Pentapeptide"/>
    <property type="match status" value="3"/>
</dbReference>
<gene>
    <name evidence="1" type="ORF">FYJ39_17100</name>
</gene>